<comment type="caution">
    <text evidence="2">The sequence shown here is derived from an EMBL/GenBank/DDBJ whole genome shotgun (WGS) entry which is preliminary data.</text>
</comment>
<dbReference type="PROSITE" id="PS50943">
    <property type="entry name" value="HTH_CROC1"/>
    <property type="match status" value="1"/>
</dbReference>
<dbReference type="SUPFAM" id="SSF47413">
    <property type="entry name" value="lambda repressor-like DNA-binding domains"/>
    <property type="match status" value="1"/>
</dbReference>
<name>A0A926HLP1_9FIRM</name>
<dbReference type="InterPro" id="IPR010982">
    <property type="entry name" value="Lambda_DNA-bd_dom_sf"/>
</dbReference>
<dbReference type="InterPro" id="IPR001387">
    <property type="entry name" value="Cro/C1-type_HTH"/>
</dbReference>
<evidence type="ECO:0000313" key="2">
    <source>
        <dbReference type="EMBL" id="MBC8528303.1"/>
    </source>
</evidence>
<evidence type="ECO:0000313" key="3">
    <source>
        <dbReference type="Proteomes" id="UP000654279"/>
    </source>
</evidence>
<accession>A0A926HLP1</accession>
<sequence length="95" mass="10784">MFKLKAPDGTNNLIGRNLRRLRLAHNPPYSQRRLALRLQVMGYDVDNHFIRRIENGQRFVTDIELVLLARALDTTIAALLDGFDTDPSPGGITRI</sequence>
<dbReference type="GO" id="GO:0003677">
    <property type="term" value="F:DNA binding"/>
    <property type="evidence" value="ECO:0007669"/>
    <property type="project" value="InterPro"/>
</dbReference>
<dbReference type="Proteomes" id="UP000654279">
    <property type="component" value="Unassembled WGS sequence"/>
</dbReference>
<dbReference type="RefSeq" id="WP_249284332.1">
    <property type="nucleotide sequence ID" value="NZ_JACRSO010000001.1"/>
</dbReference>
<dbReference type="Gene3D" id="1.10.260.40">
    <property type="entry name" value="lambda repressor-like DNA-binding domains"/>
    <property type="match status" value="1"/>
</dbReference>
<evidence type="ECO:0000259" key="1">
    <source>
        <dbReference type="PROSITE" id="PS50943"/>
    </source>
</evidence>
<proteinExistence type="predicted"/>
<feature type="domain" description="HTH cro/C1-type" evidence="1">
    <location>
        <begin position="18"/>
        <end position="79"/>
    </location>
</feature>
<keyword evidence="3" id="KW-1185">Reference proteome</keyword>
<dbReference type="EMBL" id="JACRSO010000001">
    <property type="protein sequence ID" value="MBC8528303.1"/>
    <property type="molecule type" value="Genomic_DNA"/>
</dbReference>
<protein>
    <submittedName>
        <fullName evidence="2">Helix-turn-helix transcriptional regulator</fullName>
    </submittedName>
</protein>
<reference evidence="2" key="1">
    <citation type="submission" date="2020-08" db="EMBL/GenBank/DDBJ databases">
        <title>Genome public.</title>
        <authorList>
            <person name="Liu C."/>
            <person name="Sun Q."/>
        </authorList>
    </citation>
    <scope>NUCLEOTIDE SEQUENCE</scope>
    <source>
        <strain evidence="2">NSJ-44</strain>
    </source>
</reference>
<organism evidence="2 3">
    <name type="scientific">Luoshenia tenuis</name>
    <dbReference type="NCBI Taxonomy" id="2763654"/>
    <lineage>
        <taxon>Bacteria</taxon>
        <taxon>Bacillati</taxon>
        <taxon>Bacillota</taxon>
        <taxon>Clostridia</taxon>
        <taxon>Christensenellales</taxon>
        <taxon>Christensenellaceae</taxon>
        <taxon>Luoshenia</taxon>
    </lineage>
</organism>
<dbReference type="CDD" id="cd00093">
    <property type="entry name" value="HTH_XRE"/>
    <property type="match status" value="1"/>
</dbReference>
<gene>
    <name evidence="2" type="ORF">H8699_02465</name>
</gene>
<dbReference type="AlphaFoldDB" id="A0A926HLP1"/>